<evidence type="ECO:0000256" key="14">
    <source>
        <dbReference type="SAM" id="MobiDB-lite"/>
    </source>
</evidence>
<keyword evidence="5" id="KW-0509">mRNA transport</keyword>
<dbReference type="AlphaFoldDB" id="A0A163IRQ3"/>
<dbReference type="PANTHER" id="PTHR12084">
    <property type="entry name" value="NUCLEAR PORE GLYCOPROTEIN P62-RELATED"/>
    <property type="match status" value="1"/>
</dbReference>
<feature type="compositionally biased region" description="Low complexity" evidence="14">
    <location>
        <begin position="649"/>
        <end position="668"/>
    </location>
</feature>
<dbReference type="GO" id="GO:0031965">
    <property type="term" value="C:nuclear membrane"/>
    <property type="evidence" value="ECO:0007669"/>
    <property type="project" value="UniProtKB-SubCell"/>
</dbReference>
<evidence type="ECO:0000256" key="10">
    <source>
        <dbReference type="ARBA" id="ARBA00068864"/>
    </source>
</evidence>
<gene>
    <name evidence="17" type="primary">ABSGL_00274.1 scaffold 399</name>
</gene>
<feature type="region of interest" description="Disordered" evidence="14">
    <location>
        <begin position="643"/>
        <end position="683"/>
    </location>
</feature>
<organism evidence="17">
    <name type="scientific">Absidia glauca</name>
    <name type="common">Pin mould</name>
    <dbReference type="NCBI Taxonomy" id="4829"/>
    <lineage>
        <taxon>Eukaryota</taxon>
        <taxon>Fungi</taxon>
        <taxon>Fungi incertae sedis</taxon>
        <taxon>Mucoromycota</taxon>
        <taxon>Mucoromycotina</taxon>
        <taxon>Mucoromycetes</taxon>
        <taxon>Mucorales</taxon>
        <taxon>Cunninghamellaceae</taxon>
        <taxon>Absidia</taxon>
    </lineage>
</organism>
<evidence type="ECO:0000256" key="1">
    <source>
        <dbReference type="ARBA" id="ARBA00004567"/>
    </source>
</evidence>
<evidence type="ECO:0000259" key="15">
    <source>
        <dbReference type="Pfam" id="PF05064"/>
    </source>
</evidence>
<evidence type="ECO:0000256" key="12">
    <source>
        <dbReference type="ARBA" id="ARBA00081079"/>
    </source>
</evidence>
<evidence type="ECO:0000256" key="3">
    <source>
        <dbReference type="ARBA" id="ARBA00005911"/>
    </source>
</evidence>
<dbReference type="Gene3D" id="1.20.5.170">
    <property type="match status" value="1"/>
</dbReference>
<keyword evidence="8" id="KW-0906">Nuclear pore complex</keyword>
<keyword evidence="7" id="KW-0811">Translocation</keyword>
<feature type="region of interest" description="Disordered" evidence="14">
    <location>
        <begin position="746"/>
        <end position="766"/>
    </location>
</feature>
<dbReference type="GO" id="GO:0006606">
    <property type="term" value="P:protein import into nucleus"/>
    <property type="evidence" value="ECO:0007669"/>
    <property type="project" value="TreeGrafter"/>
</dbReference>
<keyword evidence="18" id="KW-1185">Reference proteome</keyword>
<feature type="domain" description="Nucleoporin NSP1-like C-terminal" evidence="15">
    <location>
        <begin position="893"/>
        <end position="997"/>
    </location>
</feature>
<keyword evidence="4" id="KW-0813">Transport</keyword>
<evidence type="ECO:0000256" key="7">
    <source>
        <dbReference type="ARBA" id="ARBA00023010"/>
    </source>
</evidence>
<dbReference type="Pfam" id="PF05064">
    <property type="entry name" value="Nsp1_C"/>
    <property type="match status" value="1"/>
</dbReference>
<dbReference type="InParanoid" id="A0A163IRQ3"/>
<dbReference type="InterPro" id="IPR007758">
    <property type="entry name" value="Nucleoporin_NSP1_C"/>
</dbReference>
<evidence type="ECO:0000256" key="9">
    <source>
        <dbReference type="ARBA" id="ARBA00023242"/>
    </source>
</evidence>
<feature type="compositionally biased region" description="Basic and acidic residues" evidence="14">
    <location>
        <begin position="182"/>
        <end position="196"/>
    </location>
</feature>
<evidence type="ECO:0000256" key="4">
    <source>
        <dbReference type="ARBA" id="ARBA00022448"/>
    </source>
</evidence>
<evidence type="ECO:0000313" key="18">
    <source>
        <dbReference type="Proteomes" id="UP000078561"/>
    </source>
</evidence>
<dbReference type="OrthoDB" id="341486at2759"/>
<dbReference type="Pfam" id="PF21719">
    <property type="entry name" value="MIOS_a-sol"/>
    <property type="match status" value="1"/>
</dbReference>
<protein>
    <recommendedName>
        <fullName evidence="10">Nucleoporin NSP1</fullName>
    </recommendedName>
    <alternativeName>
        <fullName evidence="11">Nuclear pore protein NSP1</fullName>
    </alternativeName>
    <alternativeName>
        <fullName evidence="12">Nucleoskeletal-like protein</fullName>
    </alternativeName>
</protein>
<accession>A0A163IRQ3</accession>
<dbReference type="GO" id="GO:0044613">
    <property type="term" value="C:nuclear pore central transport channel"/>
    <property type="evidence" value="ECO:0007669"/>
    <property type="project" value="TreeGrafter"/>
</dbReference>
<evidence type="ECO:0000256" key="13">
    <source>
        <dbReference type="SAM" id="Coils"/>
    </source>
</evidence>
<dbReference type="EMBL" id="LT550075">
    <property type="protein sequence ID" value="SAL94980.1"/>
    <property type="molecule type" value="Genomic_DNA"/>
</dbReference>
<sequence>MTSEAVVSWQPQGGMAAAVIDHIVTYSPVENTTGQECVFNKDQKSVSLDQLGDDVSVIMRGRAQAGYLMNVRKGGGGRLKAKQSLYLPHSNSAIRTNLLSAKTQSFLRRGNGWKQGQFGGMDYNLRGVYHICMGSGMQKPKVGIPHGLTVLQFLGLQGRKASPSNTPRPNMPSPQKRPSSNKKKDLQPTSPKESEKQSLYINPATSKLDQRRLALATCGFDMTREKLEEKLTSLESKGEYDKAAAWSIFSGLTDRAIEALSNASESNGNDDHQHKLMSVVLAGYQANSSPAPTWRHLCESISKDMAHKPYLKTIFQYIASNSWEQVLSDSAIPLRERIAIALRFLDDDELVMYLSRTMDDVISEGDTEGLILTGLSTRGMDLLERMVNRYGDVQTAALLVAFVVPRRLQDSRAEEWIESYRQLLNRWQFWHIRAKFDIERGKYMNASEDIASPQVYVRCTYCAQTLGHSLLVQNVRSRDGKRMNVQANISPASGSRISGKQKATKTLPILIRGLLGAKLAATEGMLSICSIGSRSILVALSVTAPVNAKSSQSMMGGVESNSLSYDTNTINTPTAIATTTAILTPISDITITSDNIGNNANQSNTTGFGGFGAQNSSSTPATSSPFNFSTASTALGAGGSTGFGGSTFGGQPTTTTAPATTGTSIGTGSPFGGAPAAATGQSSGSMFGKSVGGFGATTTTPSASAPAVPATGFSFGGAAATNTSTAPSSSSPFSFGGVANNTGAPTTTNTLSFGNPTSSTTPASTSAGFSVGTPAATSGFSFGASTSTATPAKPTVSFGGGSSTFTNSQPAASTGGFAFGAPAATATSSTAPTASTTAPSFGGFGAATTGTTSNVSASGPTLTTQPTVSAAATDAKNMPTTGAATCIEQKQISVPTPSTLKNKSMEEILNTWNKDLNSRTREFHKQAAQVAEWDKQLIENGTKISKLNNDVEQVELQQREIDHNLEYINDQQEGLNRILDSYESQIGELYEQSNLQQPLQAADTQREKAYGLAENLNKQMDDINRNLTVMIAEINKMGGPQNSGASNEEDVVGQIVKILNSHLSSLQWIDATSAALKQKLDDVNKLRDSTSSTHQ</sequence>
<name>A0A163IRQ3_ABSGL</name>
<dbReference type="STRING" id="4829.A0A163IRQ3"/>
<evidence type="ECO:0000259" key="16">
    <source>
        <dbReference type="Pfam" id="PF21719"/>
    </source>
</evidence>
<dbReference type="InterPro" id="IPR026010">
    <property type="entry name" value="NSP1/NUP62"/>
</dbReference>
<feature type="region of interest" description="Disordered" evidence="14">
    <location>
        <begin position="159"/>
        <end position="203"/>
    </location>
</feature>
<dbReference type="GO" id="GO:0005543">
    <property type="term" value="F:phospholipid binding"/>
    <property type="evidence" value="ECO:0007669"/>
    <property type="project" value="TreeGrafter"/>
</dbReference>
<keyword evidence="9" id="KW-0539">Nucleus</keyword>
<keyword evidence="6" id="KW-0653">Protein transport</keyword>
<feature type="coiled-coil region" evidence="13">
    <location>
        <begin position="1006"/>
        <end position="1033"/>
    </location>
</feature>
<dbReference type="FunFam" id="1.20.5.170:FF:000040">
    <property type="entry name" value="Nuclear pore glycoprotein p62"/>
    <property type="match status" value="1"/>
</dbReference>
<dbReference type="InterPro" id="IPR049092">
    <property type="entry name" value="MIOS_a-sol"/>
</dbReference>
<feature type="domain" description="MIOS-like alpha-solenoid" evidence="16">
    <location>
        <begin position="183"/>
        <end position="344"/>
    </location>
</feature>
<evidence type="ECO:0000256" key="6">
    <source>
        <dbReference type="ARBA" id="ARBA00022927"/>
    </source>
</evidence>
<comment type="subcellular location">
    <subcellularLocation>
        <location evidence="2">Nucleus membrane</location>
        <topology evidence="2">Peripheral membrane protein</topology>
        <orientation evidence="2">Nucleoplasmic side</orientation>
    </subcellularLocation>
    <subcellularLocation>
        <location evidence="1">Nucleus</location>
        <location evidence="1">Nuclear pore complex</location>
    </subcellularLocation>
</comment>
<dbReference type="GO" id="GO:0006405">
    <property type="term" value="P:RNA export from nucleus"/>
    <property type="evidence" value="ECO:0007669"/>
    <property type="project" value="TreeGrafter"/>
</dbReference>
<evidence type="ECO:0000256" key="5">
    <source>
        <dbReference type="ARBA" id="ARBA00022816"/>
    </source>
</evidence>
<evidence type="ECO:0000256" key="2">
    <source>
        <dbReference type="ARBA" id="ARBA00004620"/>
    </source>
</evidence>
<proteinExistence type="inferred from homology"/>
<dbReference type="Proteomes" id="UP000078561">
    <property type="component" value="Unassembled WGS sequence"/>
</dbReference>
<evidence type="ECO:0000256" key="8">
    <source>
        <dbReference type="ARBA" id="ARBA00023132"/>
    </source>
</evidence>
<dbReference type="GO" id="GO:0017056">
    <property type="term" value="F:structural constituent of nuclear pore"/>
    <property type="evidence" value="ECO:0007669"/>
    <property type="project" value="InterPro"/>
</dbReference>
<reference evidence="17" key="1">
    <citation type="submission" date="2016-04" db="EMBL/GenBank/DDBJ databases">
        <authorList>
            <person name="Evans L.H."/>
            <person name="Alamgir A."/>
            <person name="Owens N."/>
            <person name="Weber N.D."/>
            <person name="Virtaneva K."/>
            <person name="Barbian K."/>
            <person name="Babar A."/>
            <person name="Rosenke K."/>
        </authorList>
    </citation>
    <scope>NUCLEOTIDE SEQUENCE [LARGE SCALE GENOMIC DNA]</scope>
    <source>
        <strain evidence="17">CBS 101.48</strain>
    </source>
</reference>
<dbReference type="GO" id="GO:0051028">
    <property type="term" value="P:mRNA transport"/>
    <property type="evidence" value="ECO:0007669"/>
    <property type="project" value="UniProtKB-KW"/>
</dbReference>
<evidence type="ECO:0000313" key="17">
    <source>
        <dbReference type="EMBL" id="SAL94980.1"/>
    </source>
</evidence>
<evidence type="ECO:0000256" key="11">
    <source>
        <dbReference type="ARBA" id="ARBA00078941"/>
    </source>
</evidence>
<keyword evidence="13" id="KW-0175">Coiled coil</keyword>
<comment type="similarity">
    <text evidence="3">Belongs to the nucleoporin NSP1/NUP62 family.</text>
</comment>
<dbReference type="PANTHER" id="PTHR12084:SF0">
    <property type="entry name" value="NUCLEAR PORE GLYCOPROTEIN P62"/>
    <property type="match status" value="1"/>
</dbReference>